<protein>
    <submittedName>
        <fullName evidence="1">Uncharacterized protein</fullName>
    </submittedName>
</protein>
<name>A0ACC1SF54_9APHY</name>
<accession>A0ACC1SF54</accession>
<gene>
    <name evidence="1" type="ORF">NM688_g6550</name>
</gene>
<keyword evidence="2" id="KW-1185">Reference proteome</keyword>
<dbReference type="EMBL" id="JANHOG010001368">
    <property type="protein sequence ID" value="KAJ3538239.1"/>
    <property type="molecule type" value="Genomic_DNA"/>
</dbReference>
<dbReference type="Proteomes" id="UP001148662">
    <property type="component" value="Unassembled WGS sequence"/>
</dbReference>
<comment type="caution">
    <text evidence="1">The sequence shown here is derived from an EMBL/GenBank/DDBJ whole genome shotgun (WGS) entry which is preliminary data.</text>
</comment>
<organism evidence="1 2">
    <name type="scientific">Phlebia brevispora</name>
    <dbReference type="NCBI Taxonomy" id="194682"/>
    <lineage>
        <taxon>Eukaryota</taxon>
        <taxon>Fungi</taxon>
        <taxon>Dikarya</taxon>
        <taxon>Basidiomycota</taxon>
        <taxon>Agaricomycotina</taxon>
        <taxon>Agaricomycetes</taxon>
        <taxon>Polyporales</taxon>
        <taxon>Meruliaceae</taxon>
        <taxon>Phlebia</taxon>
    </lineage>
</organism>
<reference evidence="1" key="1">
    <citation type="submission" date="2022-07" db="EMBL/GenBank/DDBJ databases">
        <title>Genome Sequence of Phlebia brevispora.</title>
        <authorList>
            <person name="Buettner E."/>
        </authorList>
    </citation>
    <scope>NUCLEOTIDE SEQUENCE</scope>
    <source>
        <strain evidence="1">MPL23</strain>
    </source>
</reference>
<evidence type="ECO:0000313" key="2">
    <source>
        <dbReference type="Proteomes" id="UP001148662"/>
    </source>
</evidence>
<sequence length="192" mass="21382">MKSTGLSYRAQLVAIHRIRRPPPTARPALNTAQHERNIEMSPRTVPEGDTNQDPSSVGAFLNRNLRRFIQPQLVAVTWPNSQSRAQTAQKATVGTPALAPPRSALVHQRHYIPDRPTTAFELSWILNPERPTARITRYMHEQDPVARAARPSSAAVVVFPSSIACAVRLRLPRRAAHLRAFDGVPGVHDARY</sequence>
<evidence type="ECO:0000313" key="1">
    <source>
        <dbReference type="EMBL" id="KAJ3538239.1"/>
    </source>
</evidence>
<proteinExistence type="predicted"/>